<dbReference type="GO" id="GO:0006313">
    <property type="term" value="P:DNA transposition"/>
    <property type="evidence" value="ECO:0007669"/>
    <property type="project" value="InterPro"/>
</dbReference>
<dbReference type="AlphaFoldDB" id="A0A4R5B9E5"/>
<keyword evidence="3" id="KW-1185">Reference proteome</keyword>
<dbReference type="Proteomes" id="UP000295578">
    <property type="component" value="Unassembled WGS sequence"/>
</dbReference>
<dbReference type="EMBL" id="SMKY01000081">
    <property type="protein sequence ID" value="TDD81176.1"/>
    <property type="molecule type" value="Genomic_DNA"/>
</dbReference>
<evidence type="ECO:0000259" key="1">
    <source>
        <dbReference type="Pfam" id="PF01526"/>
    </source>
</evidence>
<reference evidence="2 3" key="1">
    <citation type="submission" date="2019-03" db="EMBL/GenBank/DDBJ databases">
        <title>Draft genome sequences of novel Actinobacteria.</title>
        <authorList>
            <person name="Sahin N."/>
            <person name="Ay H."/>
            <person name="Saygin H."/>
        </authorList>
    </citation>
    <scope>NUCLEOTIDE SEQUENCE [LARGE SCALE GENOMIC DNA]</scope>
    <source>
        <strain evidence="2 3">DSM 45941</strain>
    </source>
</reference>
<evidence type="ECO:0000313" key="2">
    <source>
        <dbReference type="EMBL" id="TDD81176.1"/>
    </source>
</evidence>
<sequence>MAAALTRPINWDVIACNYDQVIKYAIAIRTRTTSTEAILARFRASPMLAR</sequence>
<comment type="caution">
    <text evidence="2">The sequence shown here is derived from an EMBL/GenBank/DDBJ whole genome shotgun (WGS) entry which is preliminary data.</text>
</comment>
<dbReference type="OrthoDB" id="3698941at2"/>
<name>A0A4R5B9E5_9ACTN</name>
<accession>A0A4R5B9E5</accession>
<evidence type="ECO:0000313" key="3">
    <source>
        <dbReference type="Proteomes" id="UP000295578"/>
    </source>
</evidence>
<feature type="domain" description="Tn3 transposase DDE" evidence="1">
    <location>
        <begin position="3"/>
        <end position="45"/>
    </location>
</feature>
<organism evidence="2 3">
    <name type="scientific">Actinomadura darangshiensis</name>
    <dbReference type="NCBI Taxonomy" id="705336"/>
    <lineage>
        <taxon>Bacteria</taxon>
        <taxon>Bacillati</taxon>
        <taxon>Actinomycetota</taxon>
        <taxon>Actinomycetes</taxon>
        <taxon>Streptosporangiales</taxon>
        <taxon>Thermomonosporaceae</taxon>
        <taxon>Actinomadura</taxon>
    </lineage>
</organism>
<proteinExistence type="predicted"/>
<gene>
    <name evidence="2" type="ORF">E1293_19215</name>
</gene>
<protein>
    <recommendedName>
        <fullName evidence="1">Tn3 transposase DDE domain-containing protein</fullName>
    </recommendedName>
</protein>
<dbReference type="GO" id="GO:0004803">
    <property type="term" value="F:transposase activity"/>
    <property type="evidence" value="ECO:0007669"/>
    <property type="project" value="InterPro"/>
</dbReference>
<dbReference type="Pfam" id="PF01526">
    <property type="entry name" value="DDE_Tnp_Tn3"/>
    <property type="match status" value="1"/>
</dbReference>
<dbReference type="InterPro" id="IPR002513">
    <property type="entry name" value="Tn3_Tnp_DDE_dom"/>
</dbReference>